<accession>A0AAV2JMQ5</accession>
<sequence length="92" mass="10370">MPFLTVDCSDNHQTWLPWVTNTGRLRCILLHAAAYNQVIGPSALKKHEVLCKRRSLVSEENAHLITQLIQTAQHIAPQKPADFCVEQQALVL</sequence>
<name>A0AAV2JMQ5_KNICA</name>
<dbReference type="Proteomes" id="UP001497482">
    <property type="component" value="Chromosome 12"/>
</dbReference>
<evidence type="ECO:0000313" key="1">
    <source>
        <dbReference type="EMBL" id="CAL1576564.1"/>
    </source>
</evidence>
<evidence type="ECO:0000313" key="2">
    <source>
        <dbReference type="Proteomes" id="UP001497482"/>
    </source>
</evidence>
<organism evidence="1 2">
    <name type="scientific">Knipowitschia caucasica</name>
    <name type="common">Caucasian dwarf goby</name>
    <name type="synonym">Pomatoschistus caucasicus</name>
    <dbReference type="NCBI Taxonomy" id="637954"/>
    <lineage>
        <taxon>Eukaryota</taxon>
        <taxon>Metazoa</taxon>
        <taxon>Chordata</taxon>
        <taxon>Craniata</taxon>
        <taxon>Vertebrata</taxon>
        <taxon>Euteleostomi</taxon>
        <taxon>Actinopterygii</taxon>
        <taxon>Neopterygii</taxon>
        <taxon>Teleostei</taxon>
        <taxon>Neoteleostei</taxon>
        <taxon>Acanthomorphata</taxon>
        <taxon>Gobiaria</taxon>
        <taxon>Gobiiformes</taxon>
        <taxon>Gobioidei</taxon>
        <taxon>Gobiidae</taxon>
        <taxon>Gobiinae</taxon>
        <taxon>Knipowitschia</taxon>
    </lineage>
</organism>
<dbReference type="EMBL" id="OZ035834">
    <property type="protein sequence ID" value="CAL1576564.1"/>
    <property type="molecule type" value="Genomic_DNA"/>
</dbReference>
<protein>
    <submittedName>
        <fullName evidence="1">Uncharacterized protein</fullName>
    </submittedName>
</protein>
<keyword evidence="2" id="KW-1185">Reference proteome</keyword>
<gene>
    <name evidence="1" type="ORF">KC01_LOCUS7990</name>
</gene>
<reference evidence="1 2" key="1">
    <citation type="submission" date="2024-04" db="EMBL/GenBank/DDBJ databases">
        <authorList>
            <person name="Waldvogel A.-M."/>
            <person name="Schoenle A."/>
        </authorList>
    </citation>
    <scope>NUCLEOTIDE SEQUENCE [LARGE SCALE GENOMIC DNA]</scope>
</reference>
<dbReference type="AlphaFoldDB" id="A0AAV2JMQ5"/>
<proteinExistence type="predicted"/>